<evidence type="ECO:0000256" key="1">
    <source>
        <dbReference type="SAM" id="SignalP"/>
    </source>
</evidence>
<keyword evidence="1" id="KW-0732">Signal</keyword>
<dbReference type="AlphaFoldDB" id="A0A9D1WEF9"/>
<gene>
    <name evidence="2" type="ORF">H9850_09615</name>
</gene>
<protein>
    <submittedName>
        <fullName evidence="2">Uncharacterized protein</fullName>
    </submittedName>
</protein>
<sequence>MRHLTPLACAATLALLAFVPSQAATDDIVSSNSAASATQDAAAFANAEAEMEFADPTQEIPCPSFWQVRPNPSVENSLSYVHDSGKLAISVTYISDQSGSEVSAETFSRVAAEQMNCTLPVKSNLLNHAWAFNCDDGLEALVYGEPGNLVLLSISGRNEETENYLDGFISFLSYQSRRN</sequence>
<reference evidence="2" key="1">
    <citation type="journal article" date="2021" name="PeerJ">
        <title>Extensive microbial diversity within the chicken gut microbiome revealed by metagenomics and culture.</title>
        <authorList>
            <person name="Gilroy R."/>
            <person name="Ravi A."/>
            <person name="Getino M."/>
            <person name="Pursley I."/>
            <person name="Horton D.L."/>
            <person name="Alikhan N.F."/>
            <person name="Baker D."/>
            <person name="Gharbi K."/>
            <person name="Hall N."/>
            <person name="Watson M."/>
            <person name="Adriaenssens E.M."/>
            <person name="Foster-Nyarko E."/>
            <person name="Jarju S."/>
            <person name="Secka A."/>
            <person name="Antonio M."/>
            <person name="Oren A."/>
            <person name="Chaudhuri R.R."/>
            <person name="La Ragione R."/>
            <person name="Hildebrand F."/>
            <person name="Pallen M.J."/>
        </authorList>
    </citation>
    <scope>NUCLEOTIDE SEQUENCE</scope>
    <source>
        <strain evidence="2">USASDec5-558</strain>
    </source>
</reference>
<organism evidence="2 3">
    <name type="scientific">Candidatus Anaerobiospirillum pullistercoris</name>
    <dbReference type="NCBI Taxonomy" id="2838452"/>
    <lineage>
        <taxon>Bacteria</taxon>
        <taxon>Pseudomonadati</taxon>
        <taxon>Pseudomonadota</taxon>
        <taxon>Gammaproteobacteria</taxon>
        <taxon>Aeromonadales</taxon>
        <taxon>Succinivibrionaceae</taxon>
        <taxon>Anaerobiospirillum</taxon>
    </lineage>
</organism>
<feature type="chain" id="PRO_5038983743" evidence="1">
    <location>
        <begin position="24"/>
        <end position="179"/>
    </location>
</feature>
<reference evidence="2" key="2">
    <citation type="submission" date="2021-04" db="EMBL/GenBank/DDBJ databases">
        <authorList>
            <person name="Gilroy R."/>
        </authorList>
    </citation>
    <scope>NUCLEOTIDE SEQUENCE</scope>
    <source>
        <strain evidence="2">USASDec5-558</strain>
    </source>
</reference>
<proteinExistence type="predicted"/>
<feature type="signal peptide" evidence="1">
    <location>
        <begin position="1"/>
        <end position="23"/>
    </location>
</feature>
<dbReference type="Proteomes" id="UP000886829">
    <property type="component" value="Unassembled WGS sequence"/>
</dbReference>
<name>A0A9D1WEF9_9GAMM</name>
<evidence type="ECO:0000313" key="2">
    <source>
        <dbReference type="EMBL" id="HIX57710.1"/>
    </source>
</evidence>
<evidence type="ECO:0000313" key="3">
    <source>
        <dbReference type="Proteomes" id="UP000886829"/>
    </source>
</evidence>
<dbReference type="EMBL" id="DXEV01000189">
    <property type="protein sequence ID" value="HIX57710.1"/>
    <property type="molecule type" value="Genomic_DNA"/>
</dbReference>
<accession>A0A9D1WEF9</accession>
<comment type="caution">
    <text evidence="2">The sequence shown here is derived from an EMBL/GenBank/DDBJ whole genome shotgun (WGS) entry which is preliminary data.</text>
</comment>